<gene>
    <name evidence="10" type="primary">rarD</name>
    <name evidence="10" type="ORF">CJ218_04670</name>
</gene>
<dbReference type="AlphaFoldDB" id="A0A2N6SEX3"/>
<feature type="transmembrane region" description="Helical" evidence="8">
    <location>
        <begin position="181"/>
        <end position="198"/>
    </location>
</feature>
<comment type="subcellular location">
    <subcellularLocation>
        <location evidence="1">Cell membrane</location>
        <topology evidence="1">Multi-pass membrane protein</topology>
    </subcellularLocation>
</comment>
<keyword evidence="3" id="KW-0813">Transport</keyword>
<accession>A0A2N6SEX3</accession>
<evidence type="ECO:0000256" key="2">
    <source>
        <dbReference type="ARBA" id="ARBA00007362"/>
    </source>
</evidence>
<comment type="similarity">
    <text evidence="2">Belongs to the EamA transporter family.</text>
</comment>
<evidence type="ECO:0000256" key="1">
    <source>
        <dbReference type="ARBA" id="ARBA00004651"/>
    </source>
</evidence>
<evidence type="ECO:0000313" key="10">
    <source>
        <dbReference type="EMBL" id="PMC52419.1"/>
    </source>
</evidence>
<dbReference type="InterPro" id="IPR004626">
    <property type="entry name" value="RarD"/>
</dbReference>
<evidence type="ECO:0000256" key="3">
    <source>
        <dbReference type="ARBA" id="ARBA00022448"/>
    </source>
</evidence>
<feature type="transmembrane region" description="Helical" evidence="8">
    <location>
        <begin position="153"/>
        <end position="169"/>
    </location>
</feature>
<dbReference type="Proteomes" id="UP000235670">
    <property type="component" value="Unassembled WGS sequence"/>
</dbReference>
<keyword evidence="5 8" id="KW-0812">Transmembrane</keyword>
<feature type="transmembrane region" description="Helical" evidence="8">
    <location>
        <begin position="210"/>
        <end position="232"/>
    </location>
</feature>
<evidence type="ECO:0000256" key="5">
    <source>
        <dbReference type="ARBA" id="ARBA00022692"/>
    </source>
</evidence>
<evidence type="ECO:0000256" key="4">
    <source>
        <dbReference type="ARBA" id="ARBA00022475"/>
    </source>
</evidence>
<sequence length="305" mass="34118">MSNTKKSLIAILICYFSWGLFPIYFKLLKSIDAYEVLSLRVLCSFIFMVLIVLVAANKKFIFNEIKEVWKDKKSFILLIAASLLITANWLTYIIAVNSNHVLEASFGYYLNPIVTIILAVVFLKEKLTRVQTIACLCVGASLLYLFISLGSLPWISILLALTFGLYSLCKKKIVLSPKASLLVETAIVSPIALVYMWYLGTNSNITFHTYGTSTLIYALLSGVVTAVPLMLFAKGAIDIPLYLLGILQYLPPTMQFLIGIFVYGEELSIQKLISFAIIWVAVIVFCYSAVTSMKKQSIINKSHQK</sequence>
<dbReference type="PANTHER" id="PTHR22911">
    <property type="entry name" value="ACYL-MALONYL CONDENSING ENZYME-RELATED"/>
    <property type="match status" value="1"/>
</dbReference>
<keyword evidence="6 8" id="KW-1133">Transmembrane helix</keyword>
<feature type="transmembrane region" description="Helical" evidence="8">
    <location>
        <begin position="7"/>
        <end position="25"/>
    </location>
</feature>
<dbReference type="OrthoDB" id="369870at2"/>
<dbReference type="NCBIfam" id="TIGR00688">
    <property type="entry name" value="rarD"/>
    <property type="match status" value="1"/>
</dbReference>
<evidence type="ECO:0000256" key="8">
    <source>
        <dbReference type="SAM" id="Phobius"/>
    </source>
</evidence>
<dbReference type="EMBL" id="PNGT01000004">
    <property type="protein sequence ID" value="PMC52419.1"/>
    <property type="molecule type" value="Genomic_DNA"/>
</dbReference>
<comment type="caution">
    <text evidence="10">The sequence shown here is derived from an EMBL/GenBank/DDBJ whole genome shotgun (WGS) entry which is preliminary data.</text>
</comment>
<feature type="transmembrane region" description="Helical" evidence="8">
    <location>
        <begin position="106"/>
        <end position="123"/>
    </location>
</feature>
<feature type="transmembrane region" description="Helical" evidence="8">
    <location>
        <begin position="37"/>
        <end position="55"/>
    </location>
</feature>
<evidence type="ECO:0000313" key="11">
    <source>
        <dbReference type="Proteomes" id="UP000235670"/>
    </source>
</evidence>
<dbReference type="RefSeq" id="WP_102189789.1">
    <property type="nucleotide sequence ID" value="NZ_CAUUSG010000018.1"/>
</dbReference>
<dbReference type="GO" id="GO:0005886">
    <property type="term" value="C:plasma membrane"/>
    <property type="evidence" value="ECO:0007669"/>
    <property type="project" value="UniProtKB-SubCell"/>
</dbReference>
<evidence type="ECO:0000256" key="7">
    <source>
        <dbReference type="ARBA" id="ARBA00023136"/>
    </source>
</evidence>
<feature type="transmembrane region" description="Helical" evidence="8">
    <location>
        <begin position="269"/>
        <end position="290"/>
    </location>
</feature>
<proteinExistence type="inferred from homology"/>
<dbReference type="InterPro" id="IPR000620">
    <property type="entry name" value="EamA_dom"/>
</dbReference>
<dbReference type="SUPFAM" id="SSF103481">
    <property type="entry name" value="Multidrug resistance efflux transporter EmrE"/>
    <property type="match status" value="2"/>
</dbReference>
<feature type="transmembrane region" description="Helical" evidence="8">
    <location>
        <begin position="239"/>
        <end position="263"/>
    </location>
</feature>
<protein>
    <submittedName>
        <fullName evidence="10">EamA family transporter RarD</fullName>
    </submittedName>
</protein>
<dbReference type="Pfam" id="PF00892">
    <property type="entry name" value="EamA"/>
    <property type="match status" value="1"/>
</dbReference>
<name>A0A2N6SEX3_9BACL</name>
<dbReference type="PANTHER" id="PTHR22911:SF137">
    <property type="entry name" value="SOLUTE CARRIER FAMILY 35 MEMBER G2-RELATED"/>
    <property type="match status" value="1"/>
</dbReference>
<reference evidence="10 11" key="1">
    <citation type="submission" date="2017-09" db="EMBL/GenBank/DDBJ databases">
        <title>Bacterial strain isolated from the female urinary microbiota.</title>
        <authorList>
            <person name="Thomas-White K."/>
            <person name="Kumar N."/>
            <person name="Forster S."/>
            <person name="Putonti C."/>
            <person name="Lawley T."/>
            <person name="Wolfe A.J."/>
        </authorList>
    </citation>
    <scope>NUCLEOTIDE SEQUENCE [LARGE SCALE GENOMIC DNA]</scope>
    <source>
        <strain evidence="10 11">UMB0186</strain>
    </source>
</reference>
<feature type="transmembrane region" description="Helical" evidence="8">
    <location>
        <begin position="130"/>
        <end position="147"/>
    </location>
</feature>
<keyword evidence="7 8" id="KW-0472">Membrane</keyword>
<keyword evidence="4" id="KW-1003">Cell membrane</keyword>
<organism evidence="10 11">
    <name type="scientific">Gemella sanguinis</name>
    <dbReference type="NCBI Taxonomy" id="84135"/>
    <lineage>
        <taxon>Bacteria</taxon>
        <taxon>Bacillati</taxon>
        <taxon>Bacillota</taxon>
        <taxon>Bacilli</taxon>
        <taxon>Bacillales</taxon>
        <taxon>Gemellaceae</taxon>
        <taxon>Gemella</taxon>
    </lineage>
</organism>
<feature type="transmembrane region" description="Helical" evidence="8">
    <location>
        <begin position="75"/>
        <end position="94"/>
    </location>
</feature>
<dbReference type="InterPro" id="IPR037185">
    <property type="entry name" value="EmrE-like"/>
</dbReference>
<evidence type="ECO:0000256" key="6">
    <source>
        <dbReference type="ARBA" id="ARBA00022989"/>
    </source>
</evidence>
<feature type="domain" description="EamA" evidence="9">
    <location>
        <begin position="7"/>
        <end position="145"/>
    </location>
</feature>
<evidence type="ECO:0000259" key="9">
    <source>
        <dbReference type="Pfam" id="PF00892"/>
    </source>
</evidence>